<gene>
    <name evidence="2" type="ORF">P7K49_034702</name>
</gene>
<dbReference type="EMBL" id="JASSZA010000019">
    <property type="protein sequence ID" value="KAK2088795.1"/>
    <property type="molecule type" value="Genomic_DNA"/>
</dbReference>
<protein>
    <submittedName>
        <fullName evidence="2">Uncharacterized protein</fullName>
    </submittedName>
</protein>
<accession>A0ABQ9TWC8</accession>
<feature type="compositionally biased region" description="Polar residues" evidence="1">
    <location>
        <begin position="42"/>
        <end position="53"/>
    </location>
</feature>
<comment type="caution">
    <text evidence="2">The sequence shown here is derived from an EMBL/GenBank/DDBJ whole genome shotgun (WGS) entry which is preliminary data.</text>
</comment>
<dbReference type="Proteomes" id="UP001266305">
    <property type="component" value="Unassembled WGS sequence"/>
</dbReference>
<keyword evidence="3" id="KW-1185">Reference proteome</keyword>
<name>A0ABQ9TWC8_SAGOE</name>
<organism evidence="2 3">
    <name type="scientific">Saguinus oedipus</name>
    <name type="common">Cotton-top tamarin</name>
    <name type="synonym">Oedipomidas oedipus</name>
    <dbReference type="NCBI Taxonomy" id="9490"/>
    <lineage>
        <taxon>Eukaryota</taxon>
        <taxon>Metazoa</taxon>
        <taxon>Chordata</taxon>
        <taxon>Craniata</taxon>
        <taxon>Vertebrata</taxon>
        <taxon>Euteleostomi</taxon>
        <taxon>Mammalia</taxon>
        <taxon>Eutheria</taxon>
        <taxon>Euarchontoglires</taxon>
        <taxon>Primates</taxon>
        <taxon>Haplorrhini</taxon>
        <taxon>Platyrrhini</taxon>
        <taxon>Cebidae</taxon>
        <taxon>Callitrichinae</taxon>
        <taxon>Saguinus</taxon>
    </lineage>
</organism>
<sequence length="90" mass="9875">MRTLPRTVPHSLPSAPYLTSHVTLRKAMAVRTTEAPPHGSEAESSFTNQQKPSTRVVLPPAAEVRHSQLTADTHVTDRGPRPDLTAMRRA</sequence>
<reference evidence="2 3" key="1">
    <citation type="submission" date="2023-05" db="EMBL/GenBank/DDBJ databases">
        <title>B98-5 Cell Line De Novo Hybrid Assembly: An Optical Mapping Approach.</title>
        <authorList>
            <person name="Kananen K."/>
            <person name="Auerbach J.A."/>
            <person name="Kautto E."/>
            <person name="Blachly J.S."/>
        </authorList>
    </citation>
    <scope>NUCLEOTIDE SEQUENCE [LARGE SCALE GENOMIC DNA]</scope>
    <source>
        <strain evidence="2">B95-8</strain>
        <tissue evidence="2">Cell line</tissue>
    </source>
</reference>
<evidence type="ECO:0000313" key="2">
    <source>
        <dbReference type="EMBL" id="KAK2088795.1"/>
    </source>
</evidence>
<feature type="region of interest" description="Disordered" evidence="1">
    <location>
        <begin position="31"/>
        <end position="90"/>
    </location>
</feature>
<evidence type="ECO:0000313" key="3">
    <source>
        <dbReference type="Proteomes" id="UP001266305"/>
    </source>
</evidence>
<evidence type="ECO:0000256" key="1">
    <source>
        <dbReference type="SAM" id="MobiDB-lite"/>
    </source>
</evidence>
<proteinExistence type="predicted"/>